<dbReference type="OrthoDB" id="5781782at2759"/>
<comment type="caution">
    <text evidence="14">The sequence shown here is derived from an EMBL/GenBank/DDBJ whole genome shotgun (WGS) entry which is preliminary data.</text>
</comment>
<evidence type="ECO:0000256" key="2">
    <source>
        <dbReference type="ARBA" id="ARBA00022475"/>
    </source>
</evidence>
<dbReference type="AlphaFoldDB" id="A0A401TDQ9"/>
<keyword evidence="5 11" id="KW-0297">G-protein coupled receptor</keyword>
<dbReference type="PRINTS" id="PR01157">
    <property type="entry name" value="P2YPURNOCPTR"/>
</dbReference>
<feature type="domain" description="G-protein coupled receptors family 1 profile" evidence="13">
    <location>
        <begin position="39"/>
        <end position="222"/>
    </location>
</feature>
<dbReference type="InterPro" id="IPR000276">
    <property type="entry name" value="GPCR_Rhodpsn"/>
</dbReference>
<dbReference type="OMA" id="NCTDHEL"/>
<comment type="similarity">
    <text evidence="11">Belongs to the G-protein coupled receptor 1 family.</text>
</comment>
<dbReference type="PANTHER" id="PTHR24234:SF6">
    <property type="entry name" value="LYSOPHOSPHATIDIC ACID RECEPTOR 5"/>
    <property type="match status" value="1"/>
</dbReference>
<feature type="transmembrane region" description="Helical" evidence="12">
    <location>
        <begin position="195"/>
        <end position="217"/>
    </location>
</feature>
<keyword evidence="15" id="KW-1185">Reference proteome</keyword>
<keyword evidence="7" id="KW-1015">Disulfide bond</keyword>
<evidence type="ECO:0000256" key="8">
    <source>
        <dbReference type="ARBA" id="ARBA00023170"/>
    </source>
</evidence>
<keyword evidence="6 12" id="KW-0472">Membrane</keyword>
<dbReference type="PROSITE" id="PS50262">
    <property type="entry name" value="G_PROTEIN_RECEP_F1_2"/>
    <property type="match status" value="1"/>
</dbReference>
<name>A0A401TDQ9_CHIPU</name>
<keyword evidence="8 11" id="KW-0675">Receptor</keyword>
<dbReference type="PRINTS" id="PR00237">
    <property type="entry name" value="GPCRRHODOPSN"/>
</dbReference>
<evidence type="ECO:0000256" key="12">
    <source>
        <dbReference type="SAM" id="Phobius"/>
    </source>
</evidence>
<evidence type="ECO:0000256" key="11">
    <source>
        <dbReference type="RuleBase" id="RU000688"/>
    </source>
</evidence>
<organism evidence="14 15">
    <name type="scientific">Chiloscyllium punctatum</name>
    <name type="common">Brownbanded bambooshark</name>
    <name type="synonym">Hemiscyllium punctatum</name>
    <dbReference type="NCBI Taxonomy" id="137246"/>
    <lineage>
        <taxon>Eukaryota</taxon>
        <taxon>Metazoa</taxon>
        <taxon>Chordata</taxon>
        <taxon>Craniata</taxon>
        <taxon>Vertebrata</taxon>
        <taxon>Chondrichthyes</taxon>
        <taxon>Elasmobranchii</taxon>
        <taxon>Galeomorphii</taxon>
        <taxon>Galeoidea</taxon>
        <taxon>Orectolobiformes</taxon>
        <taxon>Hemiscylliidae</taxon>
        <taxon>Chiloscyllium</taxon>
    </lineage>
</organism>
<comment type="subcellular location">
    <subcellularLocation>
        <location evidence="1">Cell membrane</location>
        <topology evidence="1">Multi-pass membrane protein</topology>
    </subcellularLocation>
</comment>
<dbReference type="Proteomes" id="UP000287033">
    <property type="component" value="Unassembled WGS sequence"/>
</dbReference>
<evidence type="ECO:0000259" key="13">
    <source>
        <dbReference type="PROSITE" id="PS50262"/>
    </source>
</evidence>
<protein>
    <recommendedName>
        <fullName evidence="13">G-protein coupled receptors family 1 profile domain-containing protein</fullName>
    </recommendedName>
</protein>
<feature type="transmembrane region" description="Helical" evidence="12">
    <location>
        <begin position="58"/>
        <end position="81"/>
    </location>
</feature>
<dbReference type="InterPro" id="IPR017452">
    <property type="entry name" value="GPCR_Rhodpsn_7TM"/>
</dbReference>
<dbReference type="SUPFAM" id="SSF81321">
    <property type="entry name" value="Family A G protein-coupled receptor-like"/>
    <property type="match status" value="1"/>
</dbReference>
<dbReference type="Pfam" id="PF00001">
    <property type="entry name" value="7tm_1"/>
    <property type="match status" value="1"/>
</dbReference>
<sequence>MGHNASRQDGPPPNCTDHELAHDLLLVWHGVVLAVGLPLNAVALAVFACLLARANQAVVYLANLAACDLLFTLALPFRLYFYAAGDWPFGDALCQAAGSLFQINLSGSCLFLAAINTDRCLALAYPLRFRHLRRPPVARRTCAAIWAAIVLGSVPVALAHDTSLCLGEGGRRERRCFEGFSDRAWRRELLPLVGAQFLLGFLLPLVVVLGCSGRVLWALRGR</sequence>
<feature type="non-terminal residue" evidence="14">
    <location>
        <position position="222"/>
    </location>
</feature>
<dbReference type="PROSITE" id="PS00237">
    <property type="entry name" value="G_PROTEIN_RECEP_F1_1"/>
    <property type="match status" value="1"/>
</dbReference>
<dbReference type="EMBL" id="BEZZ01040422">
    <property type="protein sequence ID" value="GCC40770.1"/>
    <property type="molecule type" value="Genomic_DNA"/>
</dbReference>
<evidence type="ECO:0000256" key="7">
    <source>
        <dbReference type="ARBA" id="ARBA00023157"/>
    </source>
</evidence>
<keyword evidence="4 12" id="KW-1133">Transmembrane helix</keyword>
<feature type="transmembrane region" description="Helical" evidence="12">
    <location>
        <begin position="26"/>
        <end position="51"/>
    </location>
</feature>
<keyword evidence="3 11" id="KW-0812">Transmembrane</keyword>
<dbReference type="STRING" id="137246.A0A401TDQ9"/>
<evidence type="ECO:0000256" key="6">
    <source>
        <dbReference type="ARBA" id="ARBA00023136"/>
    </source>
</evidence>
<evidence type="ECO:0000313" key="15">
    <source>
        <dbReference type="Proteomes" id="UP000287033"/>
    </source>
</evidence>
<reference evidence="14 15" key="1">
    <citation type="journal article" date="2018" name="Nat. Ecol. Evol.">
        <title>Shark genomes provide insights into elasmobranch evolution and the origin of vertebrates.</title>
        <authorList>
            <person name="Hara Y"/>
            <person name="Yamaguchi K"/>
            <person name="Onimaru K"/>
            <person name="Kadota M"/>
            <person name="Koyanagi M"/>
            <person name="Keeley SD"/>
            <person name="Tatsumi K"/>
            <person name="Tanaka K"/>
            <person name="Motone F"/>
            <person name="Kageyama Y"/>
            <person name="Nozu R"/>
            <person name="Adachi N"/>
            <person name="Nishimura O"/>
            <person name="Nakagawa R"/>
            <person name="Tanegashima C"/>
            <person name="Kiyatake I"/>
            <person name="Matsumoto R"/>
            <person name="Murakumo K"/>
            <person name="Nishida K"/>
            <person name="Terakita A"/>
            <person name="Kuratani S"/>
            <person name="Sato K"/>
            <person name="Hyodo S Kuraku.S."/>
        </authorList>
    </citation>
    <scope>NUCLEOTIDE SEQUENCE [LARGE SCALE GENOMIC DNA]</scope>
</reference>
<dbReference type="GO" id="GO:0005886">
    <property type="term" value="C:plasma membrane"/>
    <property type="evidence" value="ECO:0007669"/>
    <property type="project" value="UniProtKB-SubCell"/>
</dbReference>
<gene>
    <name evidence="14" type="ORF">chiPu_0024479</name>
</gene>
<accession>A0A401TDQ9</accession>
<evidence type="ECO:0000256" key="5">
    <source>
        <dbReference type="ARBA" id="ARBA00023040"/>
    </source>
</evidence>
<feature type="transmembrane region" description="Helical" evidence="12">
    <location>
        <begin position="137"/>
        <end position="158"/>
    </location>
</feature>
<keyword evidence="9" id="KW-0325">Glycoprotein</keyword>
<dbReference type="PANTHER" id="PTHR24234">
    <property type="entry name" value="LYSOPHOSPHATIDIC ACID RECEPTOR 5/SPHINGOSYLPHOSPHORYLCHOLINE RECEPTOR"/>
    <property type="match status" value="1"/>
</dbReference>
<evidence type="ECO:0000256" key="4">
    <source>
        <dbReference type="ARBA" id="ARBA00022989"/>
    </source>
</evidence>
<dbReference type="GO" id="GO:0048266">
    <property type="term" value="P:behavioral response to pain"/>
    <property type="evidence" value="ECO:0007669"/>
    <property type="project" value="TreeGrafter"/>
</dbReference>
<keyword evidence="10 11" id="KW-0807">Transducer</keyword>
<keyword evidence="2" id="KW-1003">Cell membrane</keyword>
<proteinExistence type="inferred from homology"/>
<feature type="transmembrane region" description="Helical" evidence="12">
    <location>
        <begin position="101"/>
        <end position="125"/>
    </location>
</feature>
<evidence type="ECO:0000256" key="3">
    <source>
        <dbReference type="ARBA" id="ARBA00022692"/>
    </source>
</evidence>
<evidence type="ECO:0000256" key="10">
    <source>
        <dbReference type="ARBA" id="ARBA00023224"/>
    </source>
</evidence>
<evidence type="ECO:0000313" key="14">
    <source>
        <dbReference type="EMBL" id="GCC40770.1"/>
    </source>
</evidence>
<evidence type="ECO:0000256" key="9">
    <source>
        <dbReference type="ARBA" id="ARBA00023180"/>
    </source>
</evidence>
<evidence type="ECO:0000256" key="1">
    <source>
        <dbReference type="ARBA" id="ARBA00004651"/>
    </source>
</evidence>
<dbReference type="GO" id="GO:0004930">
    <property type="term" value="F:G protein-coupled receptor activity"/>
    <property type="evidence" value="ECO:0007669"/>
    <property type="project" value="UniProtKB-KW"/>
</dbReference>
<dbReference type="Gene3D" id="1.20.1070.10">
    <property type="entry name" value="Rhodopsin 7-helix transmembrane proteins"/>
    <property type="match status" value="1"/>
</dbReference>